<keyword evidence="1" id="KW-1133">Transmembrane helix</keyword>
<evidence type="ECO:0000313" key="3">
    <source>
        <dbReference type="Proteomes" id="UP000011912"/>
    </source>
</evidence>
<keyword evidence="3" id="KW-1185">Reference proteome</keyword>
<reference evidence="2 3" key="1">
    <citation type="journal article" date="2013" name="Genome Announc.">
        <title>Genome Sequence of Lactobacillus saerimneri 30a (Formerly Lactobacillus sp. Strain 30a), a Reference Lactic Acid Bacterium Strain Producing Biogenic Amines.</title>
        <authorList>
            <person name="Romano A."/>
            <person name="Trip H."/>
            <person name="Campbell-Sills H."/>
            <person name="Bouchez O."/>
            <person name="Sherman D."/>
            <person name="Lolkema J.S."/>
            <person name="Lucas P.M."/>
        </authorList>
    </citation>
    <scope>NUCLEOTIDE SEQUENCE [LARGE SCALE GENOMIC DNA]</scope>
    <source>
        <strain evidence="2 3">30a</strain>
    </source>
</reference>
<keyword evidence="1" id="KW-0472">Membrane</keyword>
<comment type="caution">
    <text evidence="2">The sequence shown here is derived from an EMBL/GenBank/DDBJ whole genome shotgun (WGS) entry which is preliminary data.</text>
</comment>
<feature type="transmembrane region" description="Helical" evidence="1">
    <location>
        <begin position="42"/>
        <end position="61"/>
    </location>
</feature>
<evidence type="ECO:0000313" key="2">
    <source>
        <dbReference type="EMBL" id="EKW99325.1"/>
    </source>
</evidence>
<sequence>MRNKEWWPWMGRAITGIFSVMLAVSLYFALTSENLLLQAESTTWLTLVGLAVLASLGVMLLTDNRVRRQLIWLIKNSGWWGIGVSAAIVILVQVSLVSATHPAIGFDAGMVHRALLHPTDVDVRGYFSQNYNNIPLVLLQHMLGQWLHSNSWLTMDWLTLIAVDSAALINLLTARLLGKQYIRTLWFIQALGLLIFPMIIVPYTDTWVLPAVASGLLGTAMLLSKNRPWWLRILGAVVTGVATVAAGILKPSAIIPMVAIVALAAASGLRYFKWRKLMIGAGLALILATSSSLTYVGLQGAVKQQHFLAVNPALKIPAIHFINMGMSGRDGSYNPDDALKMAELPAKKDKIAYSQKMIKKRLKERGIGGYATFLVRKQGYNMEAGSFGWLGEGTFMHVGQPDRGWRWIYQTLLYPTGANTKLFFFVSQLVWIGMLSVTLCGWQRRDFWANALRLALIGAWLFLLIFEGGRSRYMIQFLPAMLLLTTITWEQAVQVITRALINIGFKQEKGAVIQQ</sequence>
<keyword evidence="1" id="KW-0812">Transmembrane</keyword>
<feature type="transmembrane region" description="Helical" evidence="1">
    <location>
        <begin position="447"/>
        <end position="466"/>
    </location>
</feature>
<feature type="transmembrane region" description="Helical" evidence="1">
    <location>
        <begin position="184"/>
        <end position="201"/>
    </location>
</feature>
<dbReference type="RefSeq" id="WP_009552645.1">
    <property type="nucleotide sequence ID" value="NZ_ANAG01000008.1"/>
</dbReference>
<dbReference type="InterPro" id="IPR021200">
    <property type="entry name" value="CHIM_prot"/>
</dbReference>
<feature type="transmembrane region" description="Helical" evidence="1">
    <location>
        <begin position="12"/>
        <end position="30"/>
    </location>
</feature>
<accession>M5J6D8</accession>
<protein>
    <recommendedName>
        <fullName evidence="4">Integral membrane protein</fullName>
    </recommendedName>
</protein>
<feature type="transmembrane region" description="Helical" evidence="1">
    <location>
        <begin position="422"/>
        <end position="440"/>
    </location>
</feature>
<feature type="transmembrane region" description="Helical" evidence="1">
    <location>
        <begin position="230"/>
        <end position="248"/>
    </location>
</feature>
<feature type="transmembrane region" description="Helical" evidence="1">
    <location>
        <begin position="207"/>
        <end position="223"/>
    </location>
</feature>
<feature type="transmembrane region" description="Helical" evidence="1">
    <location>
        <begin position="254"/>
        <end position="272"/>
    </location>
</feature>
<dbReference type="AlphaFoldDB" id="M5J6D8"/>
<organism evidence="2 3">
    <name type="scientific">Ligilactobacillus saerimneri 30a</name>
    <dbReference type="NCBI Taxonomy" id="1227363"/>
    <lineage>
        <taxon>Bacteria</taxon>
        <taxon>Bacillati</taxon>
        <taxon>Bacillota</taxon>
        <taxon>Bacilli</taxon>
        <taxon>Lactobacillales</taxon>
        <taxon>Lactobacillaceae</taxon>
        <taxon>Ligilactobacillus</taxon>
    </lineage>
</organism>
<name>M5J6D8_9LACO</name>
<evidence type="ECO:0008006" key="4">
    <source>
        <dbReference type="Google" id="ProtNLM"/>
    </source>
</evidence>
<dbReference type="PATRIC" id="fig|1227363.6.peg.551"/>
<dbReference type="NCBIfam" id="TIGR03766">
    <property type="entry name" value="TIGR03766 family XrtG-associated glycosyltransferase"/>
    <property type="match status" value="1"/>
</dbReference>
<dbReference type="Proteomes" id="UP000011912">
    <property type="component" value="Unassembled WGS sequence"/>
</dbReference>
<dbReference type="STRING" id="1227363.D271_02829"/>
<evidence type="ECO:0000256" key="1">
    <source>
        <dbReference type="SAM" id="Phobius"/>
    </source>
</evidence>
<feature type="transmembrane region" description="Helical" evidence="1">
    <location>
        <begin position="157"/>
        <end position="177"/>
    </location>
</feature>
<dbReference type="EMBL" id="ANAG01000008">
    <property type="protein sequence ID" value="EKW99325.1"/>
    <property type="molecule type" value="Genomic_DNA"/>
</dbReference>
<proteinExistence type="predicted"/>
<feature type="transmembrane region" description="Helical" evidence="1">
    <location>
        <begin position="82"/>
        <end position="104"/>
    </location>
</feature>
<gene>
    <name evidence="2" type="ORF">D271_02829</name>
</gene>
<feature type="transmembrane region" description="Helical" evidence="1">
    <location>
        <begin position="279"/>
        <end position="298"/>
    </location>
</feature>